<name>A0AAV9Z9J3_9AGAR</name>
<dbReference type="AlphaFoldDB" id="A0AAV9Z9J3"/>
<dbReference type="EMBL" id="JAWWNJ010000179">
    <property type="protein sequence ID" value="KAK6974806.1"/>
    <property type="molecule type" value="Genomic_DNA"/>
</dbReference>
<keyword evidence="2" id="KW-1185">Reference proteome</keyword>
<proteinExistence type="predicted"/>
<organism evidence="1 2">
    <name type="scientific">Favolaschia claudopus</name>
    <dbReference type="NCBI Taxonomy" id="2862362"/>
    <lineage>
        <taxon>Eukaryota</taxon>
        <taxon>Fungi</taxon>
        <taxon>Dikarya</taxon>
        <taxon>Basidiomycota</taxon>
        <taxon>Agaricomycotina</taxon>
        <taxon>Agaricomycetes</taxon>
        <taxon>Agaricomycetidae</taxon>
        <taxon>Agaricales</taxon>
        <taxon>Marasmiineae</taxon>
        <taxon>Mycenaceae</taxon>
        <taxon>Favolaschia</taxon>
    </lineage>
</organism>
<evidence type="ECO:0000313" key="2">
    <source>
        <dbReference type="Proteomes" id="UP001362999"/>
    </source>
</evidence>
<comment type="caution">
    <text evidence="1">The sequence shown here is derived from an EMBL/GenBank/DDBJ whole genome shotgun (WGS) entry which is preliminary data.</text>
</comment>
<accession>A0AAV9Z9J3</accession>
<sequence>MYNLYSSDSTLAHRRTDFQARRIYCRCSTATDCWIKKNRSTPLCAVMMHSGVSQWPGLGSPTGHRLWLIPHPRLLSVYSLAMKVISGGMSVAVGRLRSCSGCFGKRTKHAVSPCQLLRRVFESFIGVLPPREGLQLYKARVDPHLTSGCEIVLHTDLSLVGELETPQKPFLRRLLDLSPRCMLSVFMETGILPFSIGVLFLL</sequence>
<gene>
    <name evidence="1" type="ORF">R3P38DRAFT_583593</name>
</gene>
<reference evidence="1 2" key="1">
    <citation type="journal article" date="2024" name="J Genomics">
        <title>Draft genome sequencing and assembly of Favolaschia claudopus CIRM-BRFM 2984 isolated from oak limbs.</title>
        <authorList>
            <person name="Navarro D."/>
            <person name="Drula E."/>
            <person name="Chaduli D."/>
            <person name="Cazenave R."/>
            <person name="Ahrendt S."/>
            <person name="Wang J."/>
            <person name="Lipzen A."/>
            <person name="Daum C."/>
            <person name="Barry K."/>
            <person name="Grigoriev I.V."/>
            <person name="Favel A."/>
            <person name="Rosso M.N."/>
            <person name="Martin F."/>
        </authorList>
    </citation>
    <scope>NUCLEOTIDE SEQUENCE [LARGE SCALE GENOMIC DNA]</scope>
    <source>
        <strain evidence="1 2">CIRM-BRFM 2984</strain>
    </source>
</reference>
<dbReference type="Proteomes" id="UP001362999">
    <property type="component" value="Unassembled WGS sequence"/>
</dbReference>
<protein>
    <submittedName>
        <fullName evidence="1">Uncharacterized protein</fullName>
    </submittedName>
</protein>
<evidence type="ECO:0000313" key="1">
    <source>
        <dbReference type="EMBL" id="KAK6974806.1"/>
    </source>
</evidence>